<sequence length="106" mass="11895">MESKIASSFPGVKTSPPPSKPTKAFHNPKAEMPDSQNKASQTPIQTRVKPLAPRHKQKDTIIWIFYVNACPHPRNKHFPQYDPPANYKIHANCQSGQPNLPPPLPH</sequence>
<evidence type="ECO:0000256" key="1">
    <source>
        <dbReference type="SAM" id="MobiDB-lite"/>
    </source>
</evidence>
<organism evidence="2 3">
    <name type="scientific">Dendrobium nobile</name>
    <name type="common">Orchid</name>
    <dbReference type="NCBI Taxonomy" id="94219"/>
    <lineage>
        <taxon>Eukaryota</taxon>
        <taxon>Viridiplantae</taxon>
        <taxon>Streptophyta</taxon>
        <taxon>Embryophyta</taxon>
        <taxon>Tracheophyta</taxon>
        <taxon>Spermatophyta</taxon>
        <taxon>Magnoliopsida</taxon>
        <taxon>Liliopsida</taxon>
        <taxon>Asparagales</taxon>
        <taxon>Orchidaceae</taxon>
        <taxon>Epidendroideae</taxon>
        <taxon>Malaxideae</taxon>
        <taxon>Dendrobiinae</taxon>
        <taxon>Dendrobium</taxon>
    </lineage>
</organism>
<accession>A0A8T3AQR7</accession>
<dbReference type="Proteomes" id="UP000829196">
    <property type="component" value="Unassembled WGS sequence"/>
</dbReference>
<name>A0A8T3AQR7_DENNO</name>
<feature type="region of interest" description="Disordered" evidence="1">
    <location>
        <begin position="1"/>
        <end position="53"/>
    </location>
</feature>
<comment type="caution">
    <text evidence="2">The sequence shown here is derived from an EMBL/GenBank/DDBJ whole genome shotgun (WGS) entry which is preliminary data.</text>
</comment>
<protein>
    <submittedName>
        <fullName evidence="2">Uncharacterized protein</fullName>
    </submittedName>
</protein>
<feature type="compositionally biased region" description="Polar residues" evidence="1">
    <location>
        <begin position="34"/>
        <end position="45"/>
    </location>
</feature>
<gene>
    <name evidence="2" type="ORF">KFK09_021670</name>
</gene>
<proteinExistence type="predicted"/>
<dbReference type="EMBL" id="JAGYWB010000015">
    <property type="protein sequence ID" value="KAI0498428.1"/>
    <property type="molecule type" value="Genomic_DNA"/>
</dbReference>
<dbReference type="AlphaFoldDB" id="A0A8T3AQR7"/>
<reference evidence="2" key="1">
    <citation type="journal article" date="2022" name="Front. Genet.">
        <title>Chromosome-Scale Assembly of the Dendrobium nobile Genome Provides Insights Into the Molecular Mechanism of the Biosynthesis of the Medicinal Active Ingredient of Dendrobium.</title>
        <authorList>
            <person name="Xu Q."/>
            <person name="Niu S.-C."/>
            <person name="Li K.-L."/>
            <person name="Zheng P.-J."/>
            <person name="Zhang X.-J."/>
            <person name="Jia Y."/>
            <person name="Liu Y."/>
            <person name="Niu Y.-X."/>
            <person name="Yu L.-H."/>
            <person name="Chen D.-F."/>
            <person name="Zhang G.-Q."/>
        </authorList>
    </citation>
    <scope>NUCLEOTIDE SEQUENCE</scope>
    <source>
        <tissue evidence="2">Leaf</tissue>
    </source>
</reference>
<keyword evidence="3" id="KW-1185">Reference proteome</keyword>
<evidence type="ECO:0000313" key="3">
    <source>
        <dbReference type="Proteomes" id="UP000829196"/>
    </source>
</evidence>
<evidence type="ECO:0000313" key="2">
    <source>
        <dbReference type="EMBL" id="KAI0498428.1"/>
    </source>
</evidence>